<keyword evidence="3 5" id="KW-0343">GTPase activation</keyword>
<dbReference type="PANTHER" id="PTHR11787:SF4">
    <property type="entry name" value="CHM, RAB ESCORT PROTEIN 1"/>
    <property type="match status" value="1"/>
</dbReference>
<feature type="compositionally biased region" description="Acidic residues" evidence="6">
    <location>
        <begin position="514"/>
        <end position="533"/>
    </location>
</feature>
<comment type="similarity">
    <text evidence="2 5">Belongs to the Rab GDI family.</text>
</comment>
<dbReference type="Proteomes" id="UP000095287">
    <property type="component" value="Unplaced"/>
</dbReference>
<dbReference type="InterPro" id="IPR018203">
    <property type="entry name" value="GDP_dissociation_inhibitor"/>
</dbReference>
<evidence type="ECO:0000313" key="8">
    <source>
        <dbReference type="Proteomes" id="UP000095287"/>
    </source>
</evidence>
<dbReference type="GO" id="GO:0005968">
    <property type="term" value="C:Rab-protein geranylgeranyltransferase complex"/>
    <property type="evidence" value="ECO:0007669"/>
    <property type="project" value="UniProtKB-UniRule"/>
</dbReference>
<evidence type="ECO:0000259" key="7">
    <source>
        <dbReference type="Pfam" id="PF22603"/>
    </source>
</evidence>
<dbReference type="GO" id="GO:0005092">
    <property type="term" value="F:GDP-dissociation inhibitor activity"/>
    <property type="evidence" value="ECO:0007669"/>
    <property type="project" value="InterPro"/>
</dbReference>
<dbReference type="PANTHER" id="PTHR11787">
    <property type="entry name" value="RAB GDP-DISSOCIATION INHIBITOR"/>
    <property type="match status" value="1"/>
</dbReference>
<keyword evidence="4 5" id="KW-0963">Cytoplasm</keyword>
<dbReference type="WBParaSite" id="L893_g13536.t1">
    <property type="protein sequence ID" value="L893_g13536.t1"/>
    <property type="gene ID" value="L893_g13536"/>
</dbReference>
<dbReference type="GO" id="GO:0016192">
    <property type="term" value="P:vesicle-mediated transport"/>
    <property type="evidence" value="ECO:0007669"/>
    <property type="project" value="TreeGrafter"/>
</dbReference>
<dbReference type="Gene3D" id="1.10.405.10">
    <property type="entry name" value="Guanine Nucleotide Dissociation Inhibitor, domain 1"/>
    <property type="match status" value="1"/>
</dbReference>
<evidence type="ECO:0000256" key="5">
    <source>
        <dbReference type="PIRNR" id="PIRNR016550"/>
    </source>
</evidence>
<dbReference type="Gene3D" id="3.30.519.10">
    <property type="entry name" value="Guanine Nucleotide Dissociation Inhibitor, domain 2"/>
    <property type="match status" value="1"/>
</dbReference>
<dbReference type="InterPro" id="IPR054420">
    <property type="entry name" value="RAE1_2_domI_C"/>
</dbReference>
<dbReference type="InterPro" id="IPR036188">
    <property type="entry name" value="FAD/NAD-bd_sf"/>
</dbReference>
<evidence type="ECO:0000256" key="2">
    <source>
        <dbReference type="ARBA" id="ARBA00005593"/>
    </source>
</evidence>
<protein>
    <recommendedName>
        <fullName evidence="5">Rab proteins geranylgeranyltransferase component A</fullName>
    </recommendedName>
</protein>
<dbReference type="SUPFAM" id="SSF54373">
    <property type="entry name" value="FAD-linked reductases, C-terminal domain"/>
    <property type="match status" value="1"/>
</dbReference>
<dbReference type="GO" id="GO:0005096">
    <property type="term" value="F:GTPase activator activity"/>
    <property type="evidence" value="ECO:0007669"/>
    <property type="project" value="UniProtKB-UniRule"/>
</dbReference>
<dbReference type="Gene3D" id="3.50.50.60">
    <property type="entry name" value="FAD/NAD(P)-binding domain"/>
    <property type="match status" value="1"/>
</dbReference>
<dbReference type="PRINTS" id="PR00893">
    <property type="entry name" value="RABESCORT"/>
</dbReference>
<name>A0A1I7Y7W4_9BILA</name>
<dbReference type="AlphaFoldDB" id="A0A1I7Y7W4"/>
<keyword evidence="8" id="KW-1185">Reference proteome</keyword>
<comment type="function">
    <text evidence="5">Substrate-binding subunit (component A) of the Rab geranylgeranyltransferase (GGTase) complex. Binds unprenylated Rab proteins and presents the substrate peptide to the catalytic component B. The component A is thought to be regenerated by transferring its prenylated Rab back to the donor membrane.</text>
</comment>
<dbReference type="InterPro" id="IPR001738">
    <property type="entry name" value="Rab_escort"/>
</dbReference>
<feature type="region of interest" description="Disordered" evidence="6">
    <location>
        <begin position="510"/>
        <end position="533"/>
    </location>
</feature>
<comment type="subcellular location">
    <subcellularLocation>
        <location evidence="1">Cytoplasm</location>
        <location evidence="1">Cytosol</location>
    </subcellularLocation>
</comment>
<dbReference type="Pfam" id="PF00996">
    <property type="entry name" value="GDI"/>
    <property type="match status" value="2"/>
</dbReference>
<dbReference type="PIRSF" id="PIRSF016550">
    <property type="entry name" value="Rab_ger_ger_transf_A_euk"/>
    <property type="match status" value="1"/>
</dbReference>
<evidence type="ECO:0000256" key="3">
    <source>
        <dbReference type="ARBA" id="ARBA00022468"/>
    </source>
</evidence>
<dbReference type="Pfam" id="PF22603">
    <property type="entry name" value="RAE1_2_domI_C"/>
    <property type="match status" value="1"/>
</dbReference>
<reference evidence="9" key="1">
    <citation type="submission" date="2016-11" db="UniProtKB">
        <authorList>
            <consortium name="WormBaseParasite"/>
        </authorList>
    </citation>
    <scope>IDENTIFICATION</scope>
</reference>
<dbReference type="SUPFAM" id="SSF51905">
    <property type="entry name" value="FAD/NAD(P)-binding domain"/>
    <property type="match status" value="1"/>
</dbReference>
<dbReference type="GO" id="GO:0005634">
    <property type="term" value="C:nucleus"/>
    <property type="evidence" value="ECO:0007669"/>
    <property type="project" value="TreeGrafter"/>
</dbReference>
<sequence>MADNDDLPSEVDVVVLGTGLQESILAAACARAGLSVLHVDRNPFYGGCWGSGFNFRSLEDWLTAVENTTEESPCSYEPSEEELVVPAAASQSTIRNLVLKSDITTEDNPENKENASKVVVSARRFNMDLIPKLLLSDGPMVKILRQSEASKYCEFKCVDRFLCLEADVSKDPLKMFKVPCTKSEISFTRMLSPIEKRMLYKFLDFCLTWSTNRGDVDKKFPEYKWEDYAEKPFTEFLDTVRIKGVLKNIVVEIICILKQEATTLEGLQATSDFLGSMGHLGNLPTPFVYTLYGSSDLEQSFNRLCAVYGGVYCLDRPCEAFVLDKTTNKCVAVISGGQKIQCKHVITSQDYIHKKFDRAPEKTLMKRCMLLADGSVVPSEEDHITLMGLNRLHPAVRFLETGYSAGVTSKGFYFAHLTSQGSESHSATFSPIVERLYHGEENRLEGDTRPRVCWSLMFDVVQRSFESPAENIGVVPAPDFAPDFSSVISSAEEMFQRYWPMLDFLPRKAHTTSDESDEELAQEVVEEQTAETP</sequence>
<evidence type="ECO:0000256" key="6">
    <source>
        <dbReference type="SAM" id="MobiDB-lite"/>
    </source>
</evidence>
<feature type="domain" description="RAE1/2" evidence="7">
    <location>
        <begin position="366"/>
        <end position="479"/>
    </location>
</feature>
<dbReference type="GO" id="GO:0007264">
    <property type="term" value="P:small GTPase-mediated signal transduction"/>
    <property type="evidence" value="ECO:0007669"/>
    <property type="project" value="UniProtKB-UniRule"/>
</dbReference>
<proteinExistence type="inferred from homology"/>
<dbReference type="GO" id="GO:0005829">
    <property type="term" value="C:cytosol"/>
    <property type="evidence" value="ECO:0007669"/>
    <property type="project" value="UniProtKB-SubCell"/>
</dbReference>
<evidence type="ECO:0000313" key="9">
    <source>
        <dbReference type="WBParaSite" id="L893_g13536.t1"/>
    </source>
</evidence>
<dbReference type="GO" id="GO:0006886">
    <property type="term" value="P:intracellular protein transport"/>
    <property type="evidence" value="ECO:0007669"/>
    <property type="project" value="InterPro"/>
</dbReference>
<dbReference type="PRINTS" id="PR00891">
    <property type="entry name" value="RABGDIREP"/>
</dbReference>
<accession>A0A1I7Y7W4</accession>
<evidence type="ECO:0000256" key="1">
    <source>
        <dbReference type="ARBA" id="ARBA00004514"/>
    </source>
</evidence>
<organism evidence="8 9">
    <name type="scientific">Steinernema glaseri</name>
    <dbReference type="NCBI Taxonomy" id="37863"/>
    <lineage>
        <taxon>Eukaryota</taxon>
        <taxon>Metazoa</taxon>
        <taxon>Ecdysozoa</taxon>
        <taxon>Nematoda</taxon>
        <taxon>Chromadorea</taxon>
        <taxon>Rhabditida</taxon>
        <taxon>Tylenchina</taxon>
        <taxon>Panagrolaimomorpha</taxon>
        <taxon>Strongyloidoidea</taxon>
        <taxon>Steinernematidae</taxon>
        <taxon>Steinernema</taxon>
    </lineage>
</organism>
<evidence type="ECO:0000256" key="4">
    <source>
        <dbReference type="ARBA" id="ARBA00022490"/>
    </source>
</evidence>